<sequence>MPFFCTNPVMLKMPSTDPMVLSVWEAVQVKVAKLRIATYTSLQLLSRLRPAKKKQQVVTRPKPNQQIPDLDEFLLKRDYAAAISLLQ</sequence>
<protein>
    <submittedName>
        <fullName evidence="1">Uncharacterized protein</fullName>
    </submittedName>
</protein>
<accession>A0A0C2FK82</accession>
<proteinExistence type="predicted"/>
<evidence type="ECO:0000313" key="1">
    <source>
        <dbReference type="EMBL" id="KIH45266.1"/>
    </source>
</evidence>
<organism evidence="1 2">
    <name type="scientific">Ancylostoma duodenale</name>
    <dbReference type="NCBI Taxonomy" id="51022"/>
    <lineage>
        <taxon>Eukaryota</taxon>
        <taxon>Metazoa</taxon>
        <taxon>Ecdysozoa</taxon>
        <taxon>Nematoda</taxon>
        <taxon>Chromadorea</taxon>
        <taxon>Rhabditida</taxon>
        <taxon>Rhabditina</taxon>
        <taxon>Rhabditomorpha</taxon>
        <taxon>Strongyloidea</taxon>
        <taxon>Ancylostomatidae</taxon>
        <taxon>Ancylostomatinae</taxon>
        <taxon>Ancylostoma</taxon>
    </lineage>
</organism>
<dbReference type="EMBL" id="KN773162">
    <property type="protein sequence ID" value="KIH45266.1"/>
    <property type="molecule type" value="Genomic_DNA"/>
</dbReference>
<evidence type="ECO:0000313" key="2">
    <source>
        <dbReference type="Proteomes" id="UP000054047"/>
    </source>
</evidence>
<dbReference type="OrthoDB" id="5851303at2759"/>
<dbReference type="AlphaFoldDB" id="A0A0C2FK82"/>
<feature type="non-terminal residue" evidence="1">
    <location>
        <position position="87"/>
    </location>
</feature>
<gene>
    <name evidence="1" type="ORF">ANCDUO_24696</name>
</gene>
<name>A0A0C2FK82_9BILA</name>
<dbReference type="Proteomes" id="UP000054047">
    <property type="component" value="Unassembled WGS sequence"/>
</dbReference>
<keyword evidence="2" id="KW-1185">Reference proteome</keyword>
<reference evidence="1 2" key="1">
    <citation type="submission" date="2013-12" db="EMBL/GenBank/DDBJ databases">
        <title>Draft genome of the parsitic nematode Ancylostoma duodenale.</title>
        <authorList>
            <person name="Mitreva M."/>
        </authorList>
    </citation>
    <scope>NUCLEOTIDE SEQUENCE [LARGE SCALE GENOMIC DNA]</scope>
    <source>
        <strain evidence="1 2">Zhejiang</strain>
    </source>
</reference>